<dbReference type="PANTHER" id="PTHR30290:SF10">
    <property type="entry name" value="PERIPLASMIC OLIGOPEPTIDE-BINDING PROTEIN-RELATED"/>
    <property type="match status" value="1"/>
</dbReference>
<accession>C9MY83</accession>
<evidence type="ECO:0000313" key="6">
    <source>
        <dbReference type="EMBL" id="EEX74463.1"/>
    </source>
</evidence>
<dbReference type="SUPFAM" id="SSF53850">
    <property type="entry name" value="Periplasmic binding protein-like II"/>
    <property type="match status" value="1"/>
</dbReference>
<evidence type="ECO:0000256" key="3">
    <source>
        <dbReference type="ARBA" id="ARBA00022448"/>
    </source>
</evidence>
<evidence type="ECO:0000259" key="5">
    <source>
        <dbReference type="Pfam" id="PF00496"/>
    </source>
</evidence>
<gene>
    <name evidence="6" type="ORF">GCWU000323_01507</name>
</gene>
<dbReference type="EMBL" id="ACVB02000010">
    <property type="protein sequence ID" value="EEX74463.1"/>
    <property type="molecule type" value="Genomic_DNA"/>
</dbReference>
<proteinExistence type="inferred from homology"/>
<dbReference type="GO" id="GO:1904680">
    <property type="term" value="F:peptide transmembrane transporter activity"/>
    <property type="evidence" value="ECO:0007669"/>
    <property type="project" value="TreeGrafter"/>
</dbReference>
<dbReference type="GO" id="GO:0015833">
    <property type="term" value="P:peptide transport"/>
    <property type="evidence" value="ECO:0007669"/>
    <property type="project" value="TreeGrafter"/>
</dbReference>
<evidence type="ECO:0000256" key="4">
    <source>
        <dbReference type="ARBA" id="ARBA00022729"/>
    </source>
</evidence>
<dbReference type="PANTHER" id="PTHR30290">
    <property type="entry name" value="PERIPLASMIC BINDING COMPONENT OF ABC TRANSPORTER"/>
    <property type="match status" value="1"/>
</dbReference>
<comment type="similarity">
    <text evidence="2">Belongs to the bacterial solute-binding protein 5 family.</text>
</comment>
<protein>
    <submittedName>
        <fullName evidence="6">ABC transporter, substrate-binding protein, family 5</fullName>
    </submittedName>
</protein>
<dbReference type="InterPro" id="IPR000914">
    <property type="entry name" value="SBP_5_dom"/>
</dbReference>
<dbReference type="HOGENOM" id="CLU_017028_8_0_0"/>
<dbReference type="Proteomes" id="UP000006233">
    <property type="component" value="Unassembled WGS sequence"/>
</dbReference>
<evidence type="ECO:0000256" key="1">
    <source>
        <dbReference type="ARBA" id="ARBA00004196"/>
    </source>
</evidence>
<dbReference type="STRING" id="634994.GCWU000323_01507"/>
<sequence length="408" mass="46106">MEISFLQLGQSIYTVANGLVGNALPKHYLKGIPIKELISSDKIRMKPVTLGPYNLTKVSRGESLEFTANSYYYKGKPKIEKAIVQVVNSQSIVAALKAGKYDFVMSMPDSLYNNYKDFKNIETLGQQDLYYSYLAFKLGHYDKAKGENVTDPNAKMSDLRLRQALVHAINVEEIAQAFYFGLRQQATSSIPPVFKKYFPKDLQGYPYNPEKAKQLLDEAGYKDVNGDGIREDKNGKPFEIKMAFMAGGDVAEPLAQNYIQSWKKIGIKAVLTSGRLLAFQNFYEKVQGDSKDIDVFFGAWGVGTSLDPTGSAGRKSQLNFSRFASEENDRLIGEILGEKSLTVPNYKVEAYKNWQKYYIGQAAEVPLMYRYKLYPVNKRLKNVYIGYDSSKKDEGIHKWELTAVAPMR</sequence>
<dbReference type="InterPro" id="IPR039424">
    <property type="entry name" value="SBP_5"/>
</dbReference>
<dbReference type="eggNOG" id="COG0747">
    <property type="taxonomic scope" value="Bacteria"/>
</dbReference>
<comment type="caution">
    <text evidence="6">The sequence shown here is derived from an EMBL/GenBank/DDBJ whole genome shotgun (WGS) entry which is preliminary data.</text>
</comment>
<organism evidence="6 7">
    <name type="scientific">Leptotrichia hofstadii F0254</name>
    <dbReference type="NCBI Taxonomy" id="634994"/>
    <lineage>
        <taxon>Bacteria</taxon>
        <taxon>Fusobacteriati</taxon>
        <taxon>Fusobacteriota</taxon>
        <taxon>Fusobacteriia</taxon>
        <taxon>Fusobacteriales</taxon>
        <taxon>Leptotrichiaceae</taxon>
        <taxon>Leptotrichia</taxon>
    </lineage>
</organism>
<dbReference type="Gene3D" id="3.10.105.10">
    <property type="entry name" value="Dipeptide-binding Protein, Domain 3"/>
    <property type="match status" value="1"/>
</dbReference>
<dbReference type="Pfam" id="PF00496">
    <property type="entry name" value="SBP_bac_5"/>
    <property type="match status" value="1"/>
</dbReference>
<reference evidence="6 7" key="1">
    <citation type="submission" date="2009-09" db="EMBL/GenBank/DDBJ databases">
        <authorList>
            <person name="Weinstock G."/>
            <person name="Sodergren E."/>
            <person name="Clifton S."/>
            <person name="Fulton L."/>
            <person name="Fulton B."/>
            <person name="Courtney L."/>
            <person name="Fronick C."/>
            <person name="Harrison M."/>
            <person name="Strong C."/>
            <person name="Farmer C."/>
            <person name="Delahaunty K."/>
            <person name="Markovic C."/>
            <person name="Hall O."/>
            <person name="Minx P."/>
            <person name="Tomlinson C."/>
            <person name="Mitreva M."/>
            <person name="Nelson J."/>
            <person name="Hou S."/>
            <person name="Wollam A."/>
            <person name="Pepin K.H."/>
            <person name="Johnson M."/>
            <person name="Bhonagiri V."/>
            <person name="Nash W.E."/>
            <person name="Warren W."/>
            <person name="Chinwalla A."/>
            <person name="Mardis E.R."/>
            <person name="Wilson R.K."/>
        </authorList>
    </citation>
    <scope>NUCLEOTIDE SEQUENCE [LARGE SCALE GENOMIC DNA]</scope>
    <source>
        <strain evidence="6 7">F0254</strain>
    </source>
</reference>
<dbReference type="AlphaFoldDB" id="C9MY83"/>
<name>C9MY83_9FUSO</name>
<evidence type="ECO:0000313" key="7">
    <source>
        <dbReference type="Proteomes" id="UP000006233"/>
    </source>
</evidence>
<comment type="subcellular location">
    <subcellularLocation>
        <location evidence="1">Cell envelope</location>
    </subcellularLocation>
</comment>
<feature type="domain" description="Solute-binding protein family 5" evidence="5">
    <location>
        <begin position="24"/>
        <end position="309"/>
    </location>
</feature>
<dbReference type="Gene3D" id="3.40.190.10">
    <property type="entry name" value="Periplasmic binding protein-like II"/>
    <property type="match status" value="1"/>
</dbReference>
<keyword evidence="4" id="KW-0732">Signal</keyword>
<evidence type="ECO:0000256" key="2">
    <source>
        <dbReference type="ARBA" id="ARBA00005695"/>
    </source>
</evidence>
<keyword evidence="3" id="KW-0813">Transport</keyword>
<dbReference type="RefSeq" id="WP_006804841.1">
    <property type="nucleotide sequence ID" value="NZ_GG700632.1"/>
</dbReference>
<dbReference type="GO" id="GO:0030313">
    <property type="term" value="C:cell envelope"/>
    <property type="evidence" value="ECO:0007669"/>
    <property type="project" value="UniProtKB-SubCell"/>
</dbReference>